<dbReference type="InterPro" id="IPR002772">
    <property type="entry name" value="Glyco_hydro_3_C"/>
</dbReference>
<dbReference type="InterPro" id="IPR026891">
    <property type="entry name" value="Fn3-like"/>
</dbReference>
<keyword evidence="13 14" id="KW-0624">Polysaccharide degradation</keyword>
<dbReference type="PANTHER" id="PTHR42715">
    <property type="entry name" value="BETA-GLUCOSIDASE"/>
    <property type="match status" value="1"/>
</dbReference>
<evidence type="ECO:0000256" key="3">
    <source>
        <dbReference type="ARBA" id="ARBA00004987"/>
    </source>
</evidence>
<dbReference type="InterPro" id="IPR001764">
    <property type="entry name" value="Glyco_hydro_3_N"/>
</dbReference>
<dbReference type="InterPro" id="IPR019800">
    <property type="entry name" value="Glyco_hydro_3_AS"/>
</dbReference>
<evidence type="ECO:0000313" key="16">
    <source>
        <dbReference type="EMBL" id="KAF2734815.1"/>
    </source>
</evidence>
<dbReference type="AlphaFoldDB" id="A0A9P4R0G8"/>
<protein>
    <recommendedName>
        <fullName evidence="5 14">beta-glucosidase</fullName>
        <ecNumber evidence="5 14">3.2.1.21</ecNumber>
    </recommendedName>
</protein>
<keyword evidence="7" id="KW-0732">Signal</keyword>
<evidence type="ECO:0000256" key="7">
    <source>
        <dbReference type="ARBA" id="ARBA00022729"/>
    </source>
</evidence>
<dbReference type="OrthoDB" id="416222at2759"/>
<dbReference type="GO" id="GO:0030245">
    <property type="term" value="P:cellulose catabolic process"/>
    <property type="evidence" value="ECO:0007669"/>
    <property type="project" value="UniProtKB-KW"/>
</dbReference>
<name>A0A9P4R0G8_9PLEO</name>
<evidence type="ECO:0000256" key="6">
    <source>
        <dbReference type="ARBA" id="ARBA00022525"/>
    </source>
</evidence>
<keyword evidence="17" id="KW-1185">Reference proteome</keyword>
<dbReference type="SMART" id="SM01217">
    <property type="entry name" value="Fn3_like"/>
    <property type="match status" value="1"/>
</dbReference>
<dbReference type="EC" id="3.2.1.21" evidence="5 14"/>
<feature type="domain" description="Fibronectin type III-like" evidence="15">
    <location>
        <begin position="623"/>
        <end position="689"/>
    </location>
</feature>
<dbReference type="Proteomes" id="UP000799444">
    <property type="component" value="Unassembled WGS sequence"/>
</dbReference>
<dbReference type="SUPFAM" id="SSF52279">
    <property type="entry name" value="Beta-D-glucan exohydrolase, C-terminal domain"/>
    <property type="match status" value="1"/>
</dbReference>
<keyword evidence="12 14" id="KW-0326">Glycosidase</keyword>
<dbReference type="InterPro" id="IPR036881">
    <property type="entry name" value="Glyco_hydro_3_C_sf"/>
</dbReference>
<dbReference type="PROSITE" id="PS00775">
    <property type="entry name" value="GLYCOSYL_HYDROL_F3"/>
    <property type="match status" value="1"/>
</dbReference>
<dbReference type="PANTHER" id="PTHR42715:SF5">
    <property type="entry name" value="BETA-GLUCOSIDASE M-RELATED"/>
    <property type="match status" value="1"/>
</dbReference>
<dbReference type="SUPFAM" id="SSF51445">
    <property type="entry name" value="(Trans)glycosidases"/>
    <property type="match status" value="1"/>
</dbReference>
<dbReference type="FunFam" id="2.60.40.10:FF:000757">
    <property type="entry name" value="Beta-glucosidase G"/>
    <property type="match status" value="1"/>
</dbReference>
<organism evidence="16 17">
    <name type="scientific">Polyplosphaeria fusca</name>
    <dbReference type="NCBI Taxonomy" id="682080"/>
    <lineage>
        <taxon>Eukaryota</taxon>
        <taxon>Fungi</taxon>
        <taxon>Dikarya</taxon>
        <taxon>Ascomycota</taxon>
        <taxon>Pezizomycotina</taxon>
        <taxon>Dothideomycetes</taxon>
        <taxon>Pleosporomycetidae</taxon>
        <taxon>Pleosporales</taxon>
        <taxon>Tetraplosphaeriaceae</taxon>
        <taxon>Polyplosphaeria</taxon>
    </lineage>
</organism>
<dbReference type="Gene3D" id="2.60.40.10">
    <property type="entry name" value="Immunoglobulins"/>
    <property type="match status" value="1"/>
</dbReference>
<keyword evidence="11 14" id="KW-0119">Carbohydrate metabolism</keyword>
<evidence type="ECO:0000256" key="11">
    <source>
        <dbReference type="ARBA" id="ARBA00023277"/>
    </source>
</evidence>
<dbReference type="GO" id="GO:0008422">
    <property type="term" value="F:beta-glucosidase activity"/>
    <property type="evidence" value="ECO:0007669"/>
    <property type="project" value="UniProtKB-EC"/>
</dbReference>
<gene>
    <name evidence="16" type="ORF">EJ04DRAFT_228784</name>
</gene>
<evidence type="ECO:0000256" key="1">
    <source>
        <dbReference type="ARBA" id="ARBA00000448"/>
    </source>
</evidence>
<dbReference type="InterPro" id="IPR013783">
    <property type="entry name" value="Ig-like_fold"/>
</dbReference>
<dbReference type="Gene3D" id="3.20.20.300">
    <property type="entry name" value="Glycoside hydrolase, family 3, N-terminal domain"/>
    <property type="match status" value="1"/>
</dbReference>
<dbReference type="Pfam" id="PF01915">
    <property type="entry name" value="Glyco_hydro_3_C"/>
    <property type="match status" value="1"/>
</dbReference>
<evidence type="ECO:0000313" key="17">
    <source>
        <dbReference type="Proteomes" id="UP000799444"/>
    </source>
</evidence>
<evidence type="ECO:0000256" key="5">
    <source>
        <dbReference type="ARBA" id="ARBA00012744"/>
    </source>
</evidence>
<keyword evidence="8 14" id="KW-0378">Hydrolase</keyword>
<dbReference type="FunFam" id="3.20.20.300:FF:000002">
    <property type="entry name" value="Probable beta-glucosidase"/>
    <property type="match status" value="1"/>
</dbReference>
<comment type="subcellular location">
    <subcellularLocation>
        <location evidence="2">Secreted</location>
    </subcellularLocation>
</comment>
<evidence type="ECO:0000256" key="14">
    <source>
        <dbReference type="RuleBase" id="RU361161"/>
    </source>
</evidence>
<evidence type="ECO:0000256" key="10">
    <source>
        <dbReference type="ARBA" id="ARBA00023180"/>
    </source>
</evidence>
<keyword evidence="9" id="KW-0136">Cellulose degradation</keyword>
<dbReference type="InterPro" id="IPR017853">
    <property type="entry name" value="GH"/>
</dbReference>
<dbReference type="Pfam" id="PF00933">
    <property type="entry name" value="Glyco_hydro_3"/>
    <property type="match status" value="1"/>
</dbReference>
<evidence type="ECO:0000256" key="13">
    <source>
        <dbReference type="ARBA" id="ARBA00023326"/>
    </source>
</evidence>
<evidence type="ECO:0000256" key="2">
    <source>
        <dbReference type="ARBA" id="ARBA00004613"/>
    </source>
</evidence>
<comment type="similarity">
    <text evidence="4 14">Belongs to the glycosyl hydrolase 3 family.</text>
</comment>
<comment type="catalytic activity">
    <reaction evidence="1 14">
        <text>Hydrolysis of terminal, non-reducing beta-D-glucosyl residues with release of beta-D-glucose.</text>
        <dbReference type="EC" id="3.2.1.21"/>
    </reaction>
</comment>
<evidence type="ECO:0000256" key="12">
    <source>
        <dbReference type="ARBA" id="ARBA00023295"/>
    </source>
</evidence>
<evidence type="ECO:0000256" key="4">
    <source>
        <dbReference type="ARBA" id="ARBA00005336"/>
    </source>
</evidence>
<evidence type="ECO:0000256" key="9">
    <source>
        <dbReference type="ARBA" id="ARBA00023001"/>
    </source>
</evidence>
<accession>A0A9P4R0G8</accession>
<comment type="caution">
    <text evidence="16">The sequence shown here is derived from an EMBL/GenBank/DDBJ whole genome shotgun (WGS) entry which is preliminary data.</text>
</comment>
<evidence type="ECO:0000256" key="8">
    <source>
        <dbReference type="ARBA" id="ARBA00022801"/>
    </source>
</evidence>
<dbReference type="Gene3D" id="3.40.50.1700">
    <property type="entry name" value="Glycoside hydrolase family 3 C-terminal domain"/>
    <property type="match status" value="1"/>
</dbReference>
<dbReference type="PRINTS" id="PR00133">
    <property type="entry name" value="GLHYDRLASE3"/>
</dbReference>
<reference evidence="16" key="1">
    <citation type="journal article" date="2020" name="Stud. Mycol.">
        <title>101 Dothideomycetes genomes: a test case for predicting lifestyles and emergence of pathogens.</title>
        <authorList>
            <person name="Haridas S."/>
            <person name="Albert R."/>
            <person name="Binder M."/>
            <person name="Bloem J."/>
            <person name="Labutti K."/>
            <person name="Salamov A."/>
            <person name="Andreopoulos B."/>
            <person name="Baker S."/>
            <person name="Barry K."/>
            <person name="Bills G."/>
            <person name="Bluhm B."/>
            <person name="Cannon C."/>
            <person name="Castanera R."/>
            <person name="Culley D."/>
            <person name="Daum C."/>
            <person name="Ezra D."/>
            <person name="Gonzalez J."/>
            <person name="Henrissat B."/>
            <person name="Kuo A."/>
            <person name="Liang C."/>
            <person name="Lipzen A."/>
            <person name="Lutzoni F."/>
            <person name="Magnuson J."/>
            <person name="Mondo S."/>
            <person name="Nolan M."/>
            <person name="Ohm R."/>
            <person name="Pangilinan J."/>
            <person name="Park H.-J."/>
            <person name="Ramirez L."/>
            <person name="Alfaro M."/>
            <person name="Sun H."/>
            <person name="Tritt A."/>
            <person name="Yoshinaga Y."/>
            <person name="Zwiers L.-H."/>
            <person name="Turgeon B."/>
            <person name="Goodwin S."/>
            <person name="Spatafora J."/>
            <person name="Crous P."/>
            <person name="Grigoriev I."/>
        </authorList>
    </citation>
    <scope>NUCLEOTIDE SEQUENCE</scope>
    <source>
        <strain evidence="16">CBS 125425</strain>
    </source>
</reference>
<dbReference type="Pfam" id="PF14310">
    <property type="entry name" value="Fn3-like"/>
    <property type="match status" value="1"/>
</dbReference>
<keyword evidence="10" id="KW-0325">Glycoprotein</keyword>
<dbReference type="InterPro" id="IPR036962">
    <property type="entry name" value="Glyco_hydro_3_N_sf"/>
</dbReference>
<dbReference type="EMBL" id="ML996143">
    <property type="protein sequence ID" value="KAF2734815.1"/>
    <property type="molecule type" value="Genomic_DNA"/>
</dbReference>
<proteinExistence type="inferred from homology"/>
<sequence>MIAQMTLEEKNNLTHGHLGPCVGQTGAIPRLGIPELCFADAPDGIRGQEFVSAFPAGISLGATFDRRLMYAYGKTLGDEYRGKGIHVALGPFIGPLGRIARGGRNWEGLGADPYLAGIGGGLITHGIQDAGVIATPKHFLLNEQEFRRRESNLGEAMSTDVDDRTIHELYAWPFMDALRAGAGSVMCSYQRVNHSYGCQNSKLMNGMLKTEMGFEGFVVSDWGAQHSGVASANAGLDVVMPSATYWGSNLTDAVANRSVALSRLEDMGSRLLAAFYLVGQDEGFPENGAYPYNVVHPIVDVQDDHASLIREIGAAGHVLVKNTNGALPLRNPRFLNIYGYDAEVKASPWNNPSRFGGGYEENSGWNTLNGTMITAGGSGGSTPPYVISPFKAIQDRIVASRGTLRWDFWGLTPTVYANADACLVFINAYASESFDRPSLMDDFSDKLVNNVASNCSNTIVVLHSAGPRVVDAWIENPNVTACVFAGLPGQESGHSLVDILWGDVSPSGRLPYTVGQKESDYGHMLNSTVDLSYFPQDDFTEGLYIDYRYFDAQNITPRYEFGYGLSYTTFAYSSLDVSATDSDMRQFPPSNVSIVQGGHPWLWDIVYTAQVTISNSGNVSGAEVVQLYLEIPNAPARQLRGFERVHVNVGEEVAVDFELTRRDLSIWDVVKQDWSLQRGDYGVHVGASSRDMKLHATITV</sequence>
<evidence type="ECO:0000259" key="15">
    <source>
        <dbReference type="SMART" id="SM01217"/>
    </source>
</evidence>
<dbReference type="GO" id="GO:0005576">
    <property type="term" value="C:extracellular region"/>
    <property type="evidence" value="ECO:0007669"/>
    <property type="project" value="UniProtKB-SubCell"/>
</dbReference>
<keyword evidence="6" id="KW-0964">Secreted</keyword>
<dbReference type="InterPro" id="IPR050288">
    <property type="entry name" value="Cellulose_deg_GH3"/>
</dbReference>
<comment type="pathway">
    <text evidence="3 14">Glycan metabolism; cellulose degradation.</text>
</comment>